<evidence type="ECO:0000313" key="5">
    <source>
        <dbReference type="Proteomes" id="UP000070501"/>
    </source>
</evidence>
<feature type="domain" description="DUF1996" evidence="3">
    <location>
        <begin position="37"/>
        <end position="292"/>
    </location>
</feature>
<evidence type="ECO:0000259" key="3">
    <source>
        <dbReference type="Pfam" id="PF09362"/>
    </source>
</evidence>
<feature type="chain" id="PRO_5007293524" description="DUF1996 domain-containing protein" evidence="2">
    <location>
        <begin position="22"/>
        <end position="530"/>
    </location>
</feature>
<feature type="signal peptide" evidence="2">
    <location>
        <begin position="1"/>
        <end position="21"/>
    </location>
</feature>
<dbReference type="InParanoid" id="A0A136J6Z2"/>
<feature type="region of interest" description="Disordered" evidence="1">
    <location>
        <begin position="423"/>
        <end position="476"/>
    </location>
</feature>
<organism evidence="4 5">
    <name type="scientific">Microdochium bolleyi</name>
    <dbReference type="NCBI Taxonomy" id="196109"/>
    <lineage>
        <taxon>Eukaryota</taxon>
        <taxon>Fungi</taxon>
        <taxon>Dikarya</taxon>
        <taxon>Ascomycota</taxon>
        <taxon>Pezizomycotina</taxon>
        <taxon>Sordariomycetes</taxon>
        <taxon>Xylariomycetidae</taxon>
        <taxon>Xylariales</taxon>
        <taxon>Microdochiaceae</taxon>
        <taxon>Microdochium</taxon>
    </lineage>
</organism>
<feature type="compositionally biased region" description="Pro residues" evidence="1">
    <location>
        <begin position="430"/>
        <end position="463"/>
    </location>
</feature>
<dbReference type="AlphaFoldDB" id="A0A136J6Z2"/>
<gene>
    <name evidence="4" type="ORF">Micbo1qcDRAFT_52142</name>
</gene>
<dbReference type="OrthoDB" id="74764at2759"/>
<keyword evidence="5" id="KW-1185">Reference proteome</keyword>
<accession>A0A136J6Z2</accession>
<dbReference type="PANTHER" id="PTHR43662:SF7">
    <property type="entry name" value="DUF1996 DOMAIN-CONTAINING PROTEIN"/>
    <property type="match status" value="1"/>
</dbReference>
<evidence type="ECO:0000313" key="4">
    <source>
        <dbReference type="EMBL" id="KXJ92933.1"/>
    </source>
</evidence>
<evidence type="ECO:0000256" key="1">
    <source>
        <dbReference type="SAM" id="MobiDB-lite"/>
    </source>
</evidence>
<evidence type="ECO:0000256" key="2">
    <source>
        <dbReference type="SAM" id="SignalP"/>
    </source>
</evidence>
<name>A0A136J6Z2_9PEZI</name>
<dbReference type="PANTHER" id="PTHR43662">
    <property type="match status" value="1"/>
</dbReference>
<reference evidence="5" key="1">
    <citation type="submission" date="2016-02" db="EMBL/GenBank/DDBJ databases">
        <title>Draft genome sequence of Microdochium bolleyi, a fungal endophyte of beachgrass.</title>
        <authorList>
            <consortium name="DOE Joint Genome Institute"/>
            <person name="David A.S."/>
            <person name="May G."/>
            <person name="Haridas S."/>
            <person name="Lim J."/>
            <person name="Wang M."/>
            <person name="Labutti K."/>
            <person name="Lipzen A."/>
            <person name="Barry K."/>
            <person name="Grigoriev I.V."/>
        </authorList>
    </citation>
    <scope>NUCLEOTIDE SEQUENCE [LARGE SCALE GENOMIC DNA]</scope>
    <source>
        <strain evidence="5">J235TASD1</strain>
    </source>
</reference>
<dbReference type="InterPro" id="IPR018535">
    <property type="entry name" value="DUF1996"/>
</dbReference>
<dbReference type="EMBL" id="KQ964248">
    <property type="protein sequence ID" value="KXJ92933.1"/>
    <property type="molecule type" value="Genomic_DNA"/>
</dbReference>
<dbReference type="Proteomes" id="UP000070501">
    <property type="component" value="Unassembled WGS sequence"/>
</dbReference>
<dbReference type="Pfam" id="PF09362">
    <property type="entry name" value="DUF1996"/>
    <property type="match status" value="1"/>
</dbReference>
<proteinExistence type="predicted"/>
<sequence>MVHLKSAGAIALLSAASGVDAFWRMQCKGRTGTALIDPIVDFGKVADHAHVFHGSSAIREDSTYESLRAGSCTSCAVKQDMSAYWTPNLYFEDASTGKFEPVPQVGGLLAYYLLRNGNTDQKISAFPPGFRMLSGSSLRRDYTLGDPDAADPPTSEWAALGQTDQESLAQRALGFNCMDYSTTPEGSLFRHKMPNKEFTDAKCKDGVRFELMFPSCWNGENDSKDHKSHVAFPNLVGDGACPKGFEKRLVTLFFETIWATNAPQFKGRAGRWVLANGDPTGFGYHGDFFNGWDKGFLQNSIDRCTNPSGVMQDCPQFMENGPLQDEQKQEQCKLADTFKPFSIDSFGVKEGILANLPGGVQVQDGPQDAKPKGHDILASIIEPFLPEVPVPTSGLPPLNTNLPAQVSSSILPNVGIFQEVTSSTLTTSSTPPPPPPPATTPPPPPATTPPPPPPVTTPAPVAPAPQQDGKGPVSTQTITTNGMVQEIVYYEDIVYVTEEVVTTTTVAVMPLMKSSKMKHRRNHIMRNRHI</sequence>
<keyword evidence="2" id="KW-0732">Signal</keyword>
<protein>
    <recommendedName>
        <fullName evidence="3">DUF1996 domain-containing protein</fullName>
    </recommendedName>
</protein>